<dbReference type="EMBL" id="JANIBL010000120">
    <property type="protein sequence ID" value="MCQ8119957.1"/>
    <property type="molecule type" value="Genomic_DNA"/>
</dbReference>
<protein>
    <submittedName>
        <fullName evidence="5">GFA family protein</fullName>
    </submittedName>
</protein>
<evidence type="ECO:0000256" key="1">
    <source>
        <dbReference type="ARBA" id="ARBA00005495"/>
    </source>
</evidence>
<comment type="caution">
    <text evidence="5">The sequence shown here is derived from an EMBL/GenBank/DDBJ whole genome shotgun (WGS) entry which is preliminary data.</text>
</comment>
<dbReference type="Gene3D" id="2.170.150.70">
    <property type="match status" value="1"/>
</dbReference>
<dbReference type="InterPro" id="IPR011057">
    <property type="entry name" value="Mss4-like_sf"/>
</dbReference>
<dbReference type="InterPro" id="IPR052355">
    <property type="entry name" value="CENP-V-like"/>
</dbReference>
<proteinExistence type="inferred from homology"/>
<dbReference type="SUPFAM" id="SSF51316">
    <property type="entry name" value="Mss4-like"/>
    <property type="match status" value="1"/>
</dbReference>
<dbReference type="PANTHER" id="PTHR28620:SF1">
    <property type="entry name" value="CENP-V_GFA DOMAIN-CONTAINING PROTEIN"/>
    <property type="match status" value="1"/>
</dbReference>
<sequence length="134" mass="14901">MVKKVGNTIINAKHHATCHCGAVELELDLPDGIVDPRRCDCSLCRRKGAIMASVPLSGIRVVKGQEVLKLYQFNTMSAKHYFCSNCGIYTHHQRRSMPSQYDYNVGCLEGVNPFDLGEVRTGDGISHPADRQPR</sequence>
<evidence type="ECO:0000256" key="2">
    <source>
        <dbReference type="ARBA" id="ARBA00022723"/>
    </source>
</evidence>
<reference evidence="5 6" key="1">
    <citation type="submission" date="2022-07" db="EMBL/GenBank/DDBJ databases">
        <title>Methylomonas rivi sp. nov., Methylomonas rosea sp. nov., Methylomonas aureus sp. nov. and Methylomonas subterranea sp. nov., four novel methanotrophs isolated from a freshwater creek and the deep terrestrial subsurface.</title>
        <authorList>
            <person name="Abin C."/>
            <person name="Sankaranarayanan K."/>
            <person name="Garner C."/>
            <person name="Sindelar R."/>
            <person name="Kotary K."/>
            <person name="Garner R."/>
            <person name="Barclay S."/>
            <person name="Lawson P."/>
            <person name="Krumholz L."/>
        </authorList>
    </citation>
    <scope>NUCLEOTIDE SEQUENCE [LARGE SCALE GENOMIC DNA]</scope>
    <source>
        <strain evidence="5 6">WSC-7</strain>
    </source>
</reference>
<keyword evidence="2" id="KW-0479">Metal-binding</keyword>
<keyword evidence="3" id="KW-0862">Zinc</keyword>
<dbReference type="Proteomes" id="UP001524570">
    <property type="component" value="Unassembled WGS sequence"/>
</dbReference>
<dbReference type="RefSeq" id="WP_256608766.1">
    <property type="nucleotide sequence ID" value="NZ_JANIBL010000120.1"/>
</dbReference>
<dbReference type="PANTHER" id="PTHR28620">
    <property type="entry name" value="CENTROMERE PROTEIN V"/>
    <property type="match status" value="1"/>
</dbReference>
<feature type="domain" description="CENP-V/GFA" evidence="4">
    <location>
        <begin position="14"/>
        <end position="130"/>
    </location>
</feature>
<evidence type="ECO:0000313" key="6">
    <source>
        <dbReference type="Proteomes" id="UP001524570"/>
    </source>
</evidence>
<evidence type="ECO:0000256" key="3">
    <source>
        <dbReference type="ARBA" id="ARBA00022833"/>
    </source>
</evidence>
<evidence type="ECO:0000313" key="5">
    <source>
        <dbReference type="EMBL" id="MCQ8119957.1"/>
    </source>
</evidence>
<evidence type="ECO:0000259" key="4">
    <source>
        <dbReference type="PROSITE" id="PS51891"/>
    </source>
</evidence>
<dbReference type="Pfam" id="PF04828">
    <property type="entry name" value="GFA"/>
    <property type="match status" value="1"/>
</dbReference>
<dbReference type="InterPro" id="IPR006913">
    <property type="entry name" value="CENP-V/GFA"/>
</dbReference>
<keyword evidence="6" id="KW-1185">Reference proteome</keyword>
<organism evidence="5 6">
    <name type="scientific">Methylomonas rosea</name>
    <dbReference type="NCBI Taxonomy" id="2952227"/>
    <lineage>
        <taxon>Bacteria</taxon>
        <taxon>Pseudomonadati</taxon>
        <taxon>Pseudomonadota</taxon>
        <taxon>Gammaproteobacteria</taxon>
        <taxon>Methylococcales</taxon>
        <taxon>Methylococcaceae</taxon>
        <taxon>Methylomonas</taxon>
    </lineage>
</organism>
<comment type="similarity">
    <text evidence="1">Belongs to the Gfa family.</text>
</comment>
<gene>
    <name evidence="5" type="ORF">NP589_21275</name>
</gene>
<dbReference type="PROSITE" id="PS51891">
    <property type="entry name" value="CENP_V_GFA"/>
    <property type="match status" value="1"/>
</dbReference>
<accession>A0ABT1TZT1</accession>
<name>A0ABT1TZT1_9GAMM</name>